<feature type="transmembrane region" description="Helical" evidence="7">
    <location>
        <begin position="367"/>
        <end position="389"/>
    </location>
</feature>
<dbReference type="InterPro" id="IPR000109">
    <property type="entry name" value="POT_fam"/>
</dbReference>
<organism evidence="8 9">
    <name type="scientific">Anncaliia algerae PRA339</name>
    <dbReference type="NCBI Taxonomy" id="1288291"/>
    <lineage>
        <taxon>Eukaryota</taxon>
        <taxon>Fungi</taxon>
        <taxon>Fungi incertae sedis</taxon>
        <taxon>Microsporidia</taxon>
        <taxon>Tubulinosematoidea</taxon>
        <taxon>Tubulinosematidae</taxon>
        <taxon>Anncaliia</taxon>
    </lineage>
</organism>
<dbReference type="GO" id="GO:0006857">
    <property type="term" value="P:oligopeptide transport"/>
    <property type="evidence" value="ECO:0007669"/>
    <property type="project" value="InterPro"/>
</dbReference>
<keyword evidence="9" id="KW-1185">Reference proteome</keyword>
<keyword evidence="3 6" id="KW-0812">Transmembrane</keyword>
<reference evidence="8 9" key="2">
    <citation type="submission" date="2014-03" db="EMBL/GenBank/DDBJ databases">
        <title>The Genome Sequence of Anncaliia algerae insect isolate PRA339.</title>
        <authorList>
            <consortium name="The Broad Institute Genome Sequencing Platform"/>
            <consortium name="The Broad Institute Genome Sequencing Center for Infectious Disease"/>
            <person name="Cuomo C."/>
            <person name="Becnel J."/>
            <person name="Sanscrainte N."/>
            <person name="Walker B."/>
            <person name="Young S.K."/>
            <person name="Zeng Q."/>
            <person name="Gargeya S."/>
            <person name="Fitzgerald M."/>
            <person name="Haas B."/>
            <person name="Abouelleil A."/>
            <person name="Alvarado L."/>
            <person name="Arachchi H.M."/>
            <person name="Berlin A.M."/>
            <person name="Chapman S.B."/>
            <person name="Dewar J."/>
            <person name="Goldberg J."/>
            <person name="Griggs A."/>
            <person name="Gujja S."/>
            <person name="Hansen M."/>
            <person name="Howarth C."/>
            <person name="Imamovic A."/>
            <person name="Larimer J."/>
            <person name="McCowan C."/>
            <person name="Murphy C."/>
            <person name="Neiman D."/>
            <person name="Pearson M."/>
            <person name="Priest M."/>
            <person name="Roberts A."/>
            <person name="Saif S."/>
            <person name="Shea T."/>
            <person name="Sisk P."/>
            <person name="Sykes S."/>
            <person name="Wortman J."/>
            <person name="Nusbaum C."/>
            <person name="Birren B."/>
        </authorList>
    </citation>
    <scope>NUCLEOTIDE SEQUENCE [LARGE SCALE GENOMIC DNA]</scope>
    <source>
        <strain evidence="8 9">PRA339</strain>
    </source>
</reference>
<feature type="transmembrane region" description="Helical" evidence="7">
    <location>
        <begin position="433"/>
        <end position="452"/>
    </location>
</feature>
<feature type="transmembrane region" description="Helical" evidence="7">
    <location>
        <begin position="177"/>
        <end position="195"/>
    </location>
</feature>
<proteinExistence type="inferred from homology"/>
<feature type="transmembrane region" description="Helical" evidence="7">
    <location>
        <begin position="102"/>
        <end position="123"/>
    </location>
</feature>
<feature type="transmembrane region" description="Helical" evidence="7">
    <location>
        <begin position="12"/>
        <end position="37"/>
    </location>
</feature>
<feature type="transmembrane region" description="Helical" evidence="7">
    <location>
        <begin position="299"/>
        <end position="321"/>
    </location>
</feature>
<evidence type="ECO:0000256" key="2">
    <source>
        <dbReference type="ARBA" id="ARBA00005982"/>
    </source>
</evidence>
<feature type="transmembrane region" description="Helical" evidence="7">
    <location>
        <begin position="333"/>
        <end position="355"/>
    </location>
</feature>
<evidence type="ECO:0000256" key="7">
    <source>
        <dbReference type="SAM" id="Phobius"/>
    </source>
</evidence>
<feature type="transmembrane region" description="Helical" evidence="7">
    <location>
        <begin position="401"/>
        <end position="421"/>
    </location>
</feature>
<feature type="transmembrane region" description="Helical" evidence="7">
    <location>
        <begin position="246"/>
        <end position="265"/>
    </location>
</feature>
<keyword evidence="5 7" id="KW-0472">Membrane</keyword>
<comment type="similarity">
    <text evidence="2 6">Belongs to the major facilitator superfamily. Proton-dependent oligopeptide transporter (POT/PTR) (TC 2.A.17) family.</text>
</comment>
<reference evidence="9" key="1">
    <citation type="submission" date="2013-02" db="EMBL/GenBank/DDBJ databases">
        <authorList>
            <consortium name="The Broad Institute Genome Sequencing Platform"/>
            <person name="Cuomo C."/>
            <person name="Becnel J."/>
            <person name="Sanscrainte N."/>
            <person name="Walker B."/>
            <person name="Young S.K."/>
            <person name="Zeng Q."/>
            <person name="Gargeya S."/>
            <person name="Fitzgerald M."/>
            <person name="Haas B."/>
            <person name="Abouelleil A."/>
            <person name="Alvarado L."/>
            <person name="Arachchi H.M."/>
            <person name="Berlin A.M."/>
            <person name="Chapman S.B."/>
            <person name="Dewar J."/>
            <person name="Goldberg J."/>
            <person name="Griggs A."/>
            <person name="Gujja S."/>
            <person name="Hansen M."/>
            <person name="Howarth C."/>
            <person name="Imamovic A."/>
            <person name="Larimer J."/>
            <person name="McCowan C."/>
            <person name="Murphy C."/>
            <person name="Neiman D."/>
            <person name="Pearson M."/>
            <person name="Priest M."/>
            <person name="Roberts A."/>
            <person name="Saif S."/>
            <person name="Shea T."/>
            <person name="Sisk P."/>
            <person name="Sykes S."/>
            <person name="Wortman J."/>
            <person name="Nusbaum C."/>
            <person name="Birren B."/>
        </authorList>
    </citation>
    <scope>NUCLEOTIDE SEQUENCE [LARGE SCALE GENOMIC DNA]</scope>
    <source>
        <strain evidence="9">PRA339</strain>
    </source>
</reference>
<dbReference type="AlphaFoldDB" id="A0A059F3P5"/>
<accession>A0A059F3P5</accession>
<dbReference type="EMBL" id="KK365136">
    <property type="protein sequence ID" value="KCZ81835.1"/>
    <property type="molecule type" value="Genomic_DNA"/>
</dbReference>
<evidence type="ECO:0000256" key="3">
    <source>
        <dbReference type="ARBA" id="ARBA00022692"/>
    </source>
</evidence>
<dbReference type="InterPro" id="IPR018456">
    <property type="entry name" value="PTR2_symporter_CS"/>
</dbReference>
<dbReference type="PANTHER" id="PTHR11654">
    <property type="entry name" value="OLIGOPEPTIDE TRANSPORTER-RELATED"/>
    <property type="match status" value="1"/>
</dbReference>
<dbReference type="Proteomes" id="UP000030655">
    <property type="component" value="Unassembled WGS sequence"/>
</dbReference>
<dbReference type="PROSITE" id="PS01023">
    <property type="entry name" value="PTR2_2"/>
    <property type="match status" value="1"/>
</dbReference>
<dbReference type="GO" id="GO:0016020">
    <property type="term" value="C:membrane"/>
    <property type="evidence" value="ECO:0007669"/>
    <property type="project" value="UniProtKB-SubCell"/>
</dbReference>
<evidence type="ECO:0000313" key="9">
    <source>
        <dbReference type="Proteomes" id="UP000030655"/>
    </source>
</evidence>
<keyword evidence="4 7" id="KW-1133">Transmembrane helix</keyword>
<dbReference type="STRING" id="1288291.A0A059F3P5"/>
<evidence type="ECO:0000256" key="5">
    <source>
        <dbReference type="ARBA" id="ARBA00023136"/>
    </source>
</evidence>
<evidence type="ECO:0000256" key="4">
    <source>
        <dbReference type="ARBA" id="ARBA00022989"/>
    </source>
</evidence>
<feature type="transmembrane region" description="Helical" evidence="7">
    <location>
        <begin position="144"/>
        <end position="165"/>
    </location>
</feature>
<gene>
    <name evidence="8" type="ORF">H312_00734</name>
</gene>
<evidence type="ECO:0000313" key="8">
    <source>
        <dbReference type="EMBL" id="KCZ81835.1"/>
    </source>
</evidence>
<feature type="transmembrane region" description="Helical" evidence="7">
    <location>
        <begin position="79"/>
        <end position="96"/>
    </location>
</feature>
<keyword evidence="6" id="KW-0813">Transport</keyword>
<dbReference type="VEuPathDB" id="MicrosporidiaDB:H312_00734"/>
<evidence type="ECO:0000256" key="1">
    <source>
        <dbReference type="ARBA" id="ARBA00004141"/>
    </source>
</evidence>
<dbReference type="OrthoDB" id="8904098at2759"/>
<comment type="subcellular location">
    <subcellularLocation>
        <location evidence="1 6">Membrane</location>
        <topology evidence="1 6">Multi-pass membrane protein</topology>
    </subcellularLocation>
</comment>
<dbReference type="Pfam" id="PF00854">
    <property type="entry name" value="PTR2"/>
    <property type="match status" value="1"/>
</dbReference>
<sequence>MKGKKEKKNILFLIILNEFCERYCFYSIKSILFTFLIEQYKLTVPKSTFLVHMFVFISYLFGVVGGIVADGFLGRYKTIIYFNLLYLLGNLFLLLSSYHVNLLMLILSLIFISIGTGGLKPCISAFGGDQLINATKSKVEGFFSVFYFSINAGSLFGILLTPILSKYNCLSEKCFSSAFKISTLIHSLSIVLFLVGSMNYTKKSPDKQFIVRLWKYLRIKYLENKGDSSHNKNEIEIICPETQRDVNSVINIFKIFFFVAFFWMLNDQHSSNWIDQGNQMRNTFYIFNYKFTLYPSQMAAVNAFSIILMIPLFVNYVYPFFNARKMLLKPLEKMYLGLAMTIISFVVSTFLQIFIDLGYKFSLLMQIPQYLLLTIGEILMSITGLQFAYSNSPESMKSLVFSGWLLTTALGNFYIMVLSIVNPFKLFNLSFTIQTQIFSCLISVLGLYWMILTCRKYEI</sequence>
<name>A0A059F3P5_9MICR</name>
<evidence type="ECO:0000256" key="6">
    <source>
        <dbReference type="RuleBase" id="RU003755"/>
    </source>
</evidence>
<feature type="transmembrane region" description="Helical" evidence="7">
    <location>
        <begin position="49"/>
        <end position="72"/>
    </location>
</feature>
<dbReference type="SUPFAM" id="SSF103473">
    <property type="entry name" value="MFS general substrate transporter"/>
    <property type="match status" value="1"/>
</dbReference>
<dbReference type="Gene3D" id="1.20.1250.20">
    <property type="entry name" value="MFS general substrate transporter like domains"/>
    <property type="match status" value="2"/>
</dbReference>
<evidence type="ECO:0008006" key="10">
    <source>
        <dbReference type="Google" id="ProtNLM"/>
    </source>
</evidence>
<dbReference type="HOGENOM" id="CLU_004790_3_1_1"/>
<dbReference type="GO" id="GO:0022857">
    <property type="term" value="F:transmembrane transporter activity"/>
    <property type="evidence" value="ECO:0007669"/>
    <property type="project" value="InterPro"/>
</dbReference>
<protein>
    <recommendedName>
        <fullName evidence="10">Major facilitator superfamily (MFS) profile domain-containing protein</fullName>
    </recommendedName>
</protein>
<dbReference type="InterPro" id="IPR036259">
    <property type="entry name" value="MFS_trans_sf"/>
</dbReference>